<dbReference type="Proteomes" id="UP001150062">
    <property type="component" value="Unassembled WGS sequence"/>
</dbReference>
<evidence type="ECO:0000313" key="2">
    <source>
        <dbReference type="EMBL" id="KAJ6252827.1"/>
    </source>
</evidence>
<comment type="caution">
    <text evidence="2">The sequence shown here is derived from an EMBL/GenBank/DDBJ whole genome shotgun (WGS) entry which is preliminary data.</text>
</comment>
<evidence type="ECO:0000256" key="1">
    <source>
        <dbReference type="SAM" id="MobiDB-lite"/>
    </source>
</evidence>
<name>A0ABQ8Z7F8_9EUKA</name>
<organism evidence="2 3">
    <name type="scientific">Anaeramoeba flamelloides</name>
    <dbReference type="NCBI Taxonomy" id="1746091"/>
    <lineage>
        <taxon>Eukaryota</taxon>
        <taxon>Metamonada</taxon>
        <taxon>Anaeramoebidae</taxon>
        <taxon>Anaeramoeba</taxon>
    </lineage>
</organism>
<protein>
    <submittedName>
        <fullName evidence="2">Neurofilament triplet m protein-like protein</fullName>
    </submittedName>
</protein>
<dbReference type="SUPFAM" id="SSF48371">
    <property type="entry name" value="ARM repeat"/>
    <property type="match status" value="2"/>
</dbReference>
<feature type="region of interest" description="Disordered" evidence="1">
    <location>
        <begin position="724"/>
        <end position="783"/>
    </location>
</feature>
<reference evidence="2" key="1">
    <citation type="submission" date="2022-08" db="EMBL/GenBank/DDBJ databases">
        <title>Novel sulfate-reducing endosymbionts in the free-living metamonad Anaeramoeba.</title>
        <authorList>
            <person name="Jerlstrom-Hultqvist J."/>
            <person name="Cepicka I."/>
            <person name="Gallot-Lavallee L."/>
            <person name="Salas-Leiva D."/>
            <person name="Curtis B.A."/>
            <person name="Zahonova K."/>
            <person name="Pipaliya S."/>
            <person name="Dacks J."/>
            <person name="Roger A.J."/>
        </authorList>
    </citation>
    <scope>NUCLEOTIDE SEQUENCE</scope>
    <source>
        <strain evidence="2">Schooner1</strain>
    </source>
</reference>
<feature type="compositionally biased region" description="Basic and acidic residues" evidence="1">
    <location>
        <begin position="292"/>
        <end position="318"/>
    </location>
</feature>
<gene>
    <name evidence="2" type="ORF">M0813_13806</name>
</gene>
<keyword evidence="3" id="KW-1185">Reference proteome</keyword>
<proteinExistence type="predicted"/>
<accession>A0ABQ8Z7F8</accession>
<feature type="compositionally biased region" description="Basic residues" evidence="1">
    <location>
        <begin position="732"/>
        <end position="748"/>
    </location>
</feature>
<dbReference type="EMBL" id="JAOAOG010000038">
    <property type="protein sequence ID" value="KAJ6252827.1"/>
    <property type="molecule type" value="Genomic_DNA"/>
</dbReference>
<evidence type="ECO:0000313" key="3">
    <source>
        <dbReference type="Proteomes" id="UP001150062"/>
    </source>
</evidence>
<feature type="compositionally biased region" description="Basic and acidic residues" evidence="1">
    <location>
        <begin position="326"/>
        <end position="367"/>
    </location>
</feature>
<dbReference type="InterPro" id="IPR016024">
    <property type="entry name" value="ARM-type_fold"/>
</dbReference>
<sequence>MDFGLVVTPFLERLNLISPNTKSQNNDNTIKESCKNLVTHLIGESQYINSVAMKTTNNRIQNFPKKLQIALLILFSLRDDQSTNLKMIALSSILSIIHTTKYSYSDLIITSLILVIQDNIKNDLFSLIQNFDGKKKHLFVTNDKKKEEKNSVKEIGVPIASFEQEKETNFEKTIRSKETAISILPILIKYLSQKQVSQFSSNIFNTILFLVENPNNYILANFETNMFADLIKIISSYIKPSQFYKIISILKKNLSHSDRQVQRYCGKTLIIFFKWCYVKQKIHKKQIPIGKQSERKKDIKGEEKIQEIEKEKTDPEKEKEEEEKTDQEIEKQEEEKTDKEKEKQEEEKTDKEKEKEEKEKENQEIQKKQKKKKKRNLGIECLEFLFDYKLKIHTIAKKAQILKKNNNHFSRSQLGILKTINFLIEDFETNPKYLKILTKVYNYLLFYYLQPIKLQFNQHLISNSLETLLKVISKGGRYKQIKTLIKPNLILLLLQYLFDGDGNEKTSISIKIIVINLLNKIFQLRPKLIFQICLLNNCNCNYNLTKLNNENQKLIKIDFNEINIGIIKENQIIKLLNGNQDLQIEKSIVEFIFSLLNFFLKKSNKTNFDLNWFFQLIDQKLKNDILFLKQICFGYSNYLIDLENYPKFQNQSKIIIYKLIEYLDESRVGWIIKLDIIQLITKYIIFYPKSNMNKTLIKKLFKISFDFKDQRIKLQSSKSLGLICNNSNKNQNKNKNKNKTKNKNKNINKNKTNDNNKNRNTNMNTNTNTNKNKKKKKQEQEHK</sequence>
<feature type="region of interest" description="Disordered" evidence="1">
    <location>
        <begin position="289"/>
        <end position="369"/>
    </location>
</feature>
<feature type="compositionally biased region" description="Low complexity" evidence="1">
    <location>
        <begin position="758"/>
        <end position="770"/>
    </location>
</feature>